<dbReference type="Pfam" id="PF00198">
    <property type="entry name" value="2-oxoacid_dh"/>
    <property type="match status" value="1"/>
</dbReference>
<dbReference type="PANTHER" id="PTHR23151">
    <property type="entry name" value="DIHYDROLIPOAMIDE ACETYL/SUCCINYL-TRANSFERASE-RELATED"/>
    <property type="match status" value="1"/>
</dbReference>
<dbReference type="Proteomes" id="UP001059934">
    <property type="component" value="Chromosome"/>
</dbReference>
<accession>A0ABY5TP39</accession>
<organism evidence="2 3">
    <name type="scientific">SAR92 clade bacterium H455</name>
    <dbReference type="NCBI Taxonomy" id="2974818"/>
    <lineage>
        <taxon>Bacteria</taxon>
        <taxon>Pseudomonadati</taxon>
        <taxon>Pseudomonadota</taxon>
        <taxon>Gammaproteobacteria</taxon>
        <taxon>Cellvibrionales</taxon>
        <taxon>Porticoccaceae</taxon>
        <taxon>SAR92 clade</taxon>
    </lineage>
</organism>
<evidence type="ECO:0000259" key="1">
    <source>
        <dbReference type="Pfam" id="PF00198"/>
    </source>
</evidence>
<dbReference type="InterPro" id="IPR045257">
    <property type="entry name" value="E2/Pdx1"/>
</dbReference>
<proteinExistence type="predicted"/>
<keyword evidence="3" id="KW-1185">Reference proteome</keyword>
<dbReference type="EMBL" id="CP103416">
    <property type="protein sequence ID" value="UVW34366.1"/>
    <property type="molecule type" value="Genomic_DNA"/>
</dbReference>
<dbReference type="PANTHER" id="PTHR23151:SF90">
    <property type="entry name" value="DIHYDROLIPOYLLYSINE-RESIDUE ACETYLTRANSFERASE COMPONENT OF PYRUVATE DEHYDROGENASE COMPLEX, MITOCHONDRIAL-RELATED"/>
    <property type="match status" value="1"/>
</dbReference>
<dbReference type="InterPro" id="IPR023213">
    <property type="entry name" value="CAT-like_dom_sf"/>
</dbReference>
<gene>
    <name evidence="2" type="ORF">NYF23_10105</name>
</gene>
<dbReference type="SUPFAM" id="SSF52777">
    <property type="entry name" value="CoA-dependent acyltransferases"/>
    <property type="match status" value="1"/>
</dbReference>
<evidence type="ECO:0000313" key="3">
    <source>
        <dbReference type="Proteomes" id="UP001059934"/>
    </source>
</evidence>
<protein>
    <submittedName>
        <fullName evidence="2">2-oxo acid dehydrogenase subunit E2</fullName>
    </submittedName>
</protein>
<feature type="domain" description="2-oxoacid dehydrogenase acyltransferase catalytic" evidence="1">
    <location>
        <begin position="18"/>
        <end position="241"/>
    </location>
</feature>
<reference evidence="2" key="1">
    <citation type="submission" date="2022-08" db="EMBL/GenBank/DDBJ databases">
        <title>Catabolic pathway analysis in culturable SAR92 clade bacteria reveals their overlooked roles in DMSP degradation in coastal seas.</title>
        <authorList>
            <person name="He X."/>
            <person name="Zhang X."/>
            <person name="Zhang Y."/>
        </authorList>
    </citation>
    <scope>NUCLEOTIDE SEQUENCE</scope>
    <source>
        <strain evidence="2">H455</strain>
    </source>
</reference>
<dbReference type="InterPro" id="IPR001078">
    <property type="entry name" value="2-oxoacid_DH_actylTfrase"/>
</dbReference>
<sequence>MDTIEQDILDVAEASSSPQRNRLSPLRKAIAARMTEAKQSIPHFRVVADIEMDELLRLRREINARSVESKVSVNDFIVKACALALNEWPAINSHFCDNEIVQFPESNISIVVSIDGGLTIPVLRKAETKTVQEIARELASLVSRAASGQLKMSDISGGSFTISNMGMYGVDQFDAIINPPQIAILAAARAKKKVIVVDNEAVIRTVMRVTLSVDHRAVDGAIGAGFLTSLSAYLENPKSLLSEL</sequence>
<name>A0ABY5TP39_9GAMM</name>
<evidence type="ECO:0000313" key="2">
    <source>
        <dbReference type="EMBL" id="UVW34366.1"/>
    </source>
</evidence>
<dbReference type="Gene3D" id="3.30.559.10">
    <property type="entry name" value="Chloramphenicol acetyltransferase-like domain"/>
    <property type="match status" value="1"/>
</dbReference>